<evidence type="ECO:0000313" key="1">
    <source>
        <dbReference type="EMBL" id="ADL26361.1"/>
    </source>
</evidence>
<dbReference type="Proteomes" id="UP000000517">
    <property type="component" value="Chromosome"/>
</dbReference>
<accession>D9S759</accession>
<gene>
    <name evidence="1" type="ordered locus">FSU_0583</name>
</gene>
<dbReference type="AlphaFoldDB" id="D9S759"/>
<proteinExistence type="predicted"/>
<evidence type="ECO:0000313" key="2">
    <source>
        <dbReference type="Proteomes" id="UP000000517"/>
    </source>
</evidence>
<dbReference type="HOGENOM" id="CLU_3389548_0_0_0"/>
<dbReference type="EMBL" id="CP002158">
    <property type="protein sequence ID" value="ADL26361.1"/>
    <property type="molecule type" value="Genomic_DNA"/>
</dbReference>
<organism evidence="1 2">
    <name type="scientific">Fibrobacter succinogenes (strain ATCC 19169 / S85)</name>
    <dbReference type="NCBI Taxonomy" id="59374"/>
    <lineage>
        <taxon>Bacteria</taxon>
        <taxon>Pseudomonadati</taxon>
        <taxon>Fibrobacterota</taxon>
        <taxon>Fibrobacteria</taxon>
        <taxon>Fibrobacterales</taxon>
        <taxon>Fibrobacteraceae</taxon>
        <taxon>Fibrobacter</taxon>
    </lineage>
</organism>
<reference evidence="2" key="1">
    <citation type="submission" date="2010-08" db="EMBL/GenBank/DDBJ databases">
        <title>Complete sequence of Fibrobacter succinogenes subsp. succinogenes S85.</title>
        <authorList>
            <person name="Durkin A.S."/>
            <person name="Nelson K.E."/>
            <person name="Morrison M."/>
            <person name="Forsberg C.W."/>
            <person name="Wilson D.B."/>
            <person name="Russell J.B."/>
            <person name="Cann I.K.O."/>
            <person name="Mackie R.I."/>
            <person name="White B.A."/>
        </authorList>
    </citation>
    <scope>NUCLEOTIDE SEQUENCE [LARGE SCALE GENOMIC DNA]</scope>
    <source>
        <strain evidence="2">ATCC 19169 / S85</strain>
    </source>
</reference>
<dbReference type="KEGG" id="fsc:FSU_0583"/>
<name>D9S759_FIBSS</name>
<protein>
    <submittedName>
        <fullName evidence="1">Uncharacterized protein</fullName>
    </submittedName>
</protein>
<sequence length="32" mass="3808">MFDYNDNSCFRLKALFDTKKLGFRQIPEAILL</sequence>